<feature type="compositionally biased region" description="Basic residues" evidence="4">
    <location>
        <begin position="253"/>
        <end position="265"/>
    </location>
</feature>
<protein>
    <recommendedName>
        <fullName evidence="6">P-type ATPase C-terminal domain-containing protein</fullName>
    </recommendedName>
</protein>
<feature type="compositionally biased region" description="Polar residues" evidence="4">
    <location>
        <begin position="294"/>
        <end position="310"/>
    </location>
</feature>
<feature type="transmembrane region" description="Helical" evidence="5">
    <location>
        <begin position="152"/>
        <end position="175"/>
    </location>
</feature>
<evidence type="ECO:0000259" key="6">
    <source>
        <dbReference type="Pfam" id="PF16212"/>
    </source>
</evidence>
<accession>A0A0H5QRY0</accession>
<organism evidence="7">
    <name type="scientific">Spongospora subterranea</name>
    <dbReference type="NCBI Taxonomy" id="70186"/>
    <lineage>
        <taxon>Eukaryota</taxon>
        <taxon>Sar</taxon>
        <taxon>Rhizaria</taxon>
        <taxon>Endomyxa</taxon>
        <taxon>Phytomyxea</taxon>
        <taxon>Plasmodiophorida</taxon>
        <taxon>Plasmodiophoridae</taxon>
        <taxon>Spongospora</taxon>
    </lineage>
</organism>
<evidence type="ECO:0000256" key="1">
    <source>
        <dbReference type="ARBA" id="ARBA00004141"/>
    </source>
</evidence>
<dbReference type="PANTHER" id="PTHR24092:SF150">
    <property type="entry name" value="PHOSPHOLIPID-TRANSPORTING ATPASE"/>
    <property type="match status" value="1"/>
</dbReference>
<evidence type="ECO:0000256" key="5">
    <source>
        <dbReference type="SAM" id="Phobius"/>
    </source>
</evidence>
<evidence type="ECO:0000256" key="3">
    <source>
        <dbReference type="ARBA" id="ARBA00022842"/>
    </source>
</evidence>
<feature type="transmembrane region" description="Helical" evidence="5">
    <location>
        <begin position="81"/>
        <end position="100"/>
    </location>
</feature>
<name>A0A0H5QRY0_9EUKA</name>
<evidence type="ECO:0000256" key="2">
    <source>
        <dbReference type="ARBA" id="ARBA00022723"/>
    </source>
</evidence>
<feature type="non-terminal residue" evidence="7">
    <location>
        <position position="1"/>
    </location>
</feature>
<reference evidence="7" key="1">
    <citation type="submission" date="2015-04" db="EMBL/GenBank/DDBJ databases">
        <title>The genome sequence of the plant pathogenic Rhizarian Plasmodiophora brassicae reveals insights in its biotrophic life cycle and the origin of chitin synthesis.</title>
        <authorList>
            <person name="Schwelm A."/>
            <person name="Fogelqvist J."/>
            <person name="Knaust A."/>
            <person name="Julke S."/>
            <person name="Lilja T."/>
            <person name="Dhandapani V."/>
            <person name="Bonilla-Rosso G."/>
            <person name="Karlsson M."/>
            <person name="Shevchenko A."/>
            <person name="Choi S.R."/>
            <person name="Kim H.G."/>
            <person name="Park J.Y."/>
            <person name="Lim Y.P."/>
            <person name="Ludwig-Muller J."/>
            <person name="Dixelius C."/>
        </authorList>
    </citation>
    <scope>NUCLEOTIDE SEQUENCE</scope>
    <source>
        <tissue evidence="7">Potato root galls</tissue>
    </source>
</reference>
<dbReference type="Pfam" id="PF16212">
    <property type="entry name" value="PhoLip_ATPase_C"/>
    <property type="match status" value="1"/>
</dbReference>
<feature type="region of interest" description="Disordered" evidence="4">
    <location>
        <begin position="239"/>
        <end position="310"/>
    </location>
</feature>
<comment type="subcellular location">
    <subcellularLocation>
        <location evidence="1">Membrane</location>
        <topology evidence="1">Multi-pass membrane protein</topology>
    </subcellularLocation>
</comment>
<sequence>GWNVGWTFLPIVVFGITDKDVHSTTILAHPHVYARGQRHDLFNLKIMTRWVTIAIIHASILFLLSSKALQNDASSADGTTHGMVTLGTIINGCMVLLVNIKLLLEAKHWNKYTVGSVIFSVAIWFAFIGLYSNMITISFDFFGEGERLYETVLPWLVFLLVSIAAVILDLSLMYLSDMYFPDPIVIANELQSINGLLDEDESFSEQDDTTMVLPTKVTEALPKKPSALKKKCTSLIPDNIEQDRQKAEEKITTVRHSKSHTKRSSQARSDAAKPNQRTKNGSELFTPKKKPENPIQSQTTAVKTQKSNKK</sequence>
<keyword evidence="5" id="KW-0812">Transmembrane</keyword>
<feature type="transmembrane region" description="Helical" evidence="5">
    <location>
        <begin position="112"/>
        <end position="132"/>
    </location>
</feature>
<dbReference type="PANTHER" id="PTHR24092">
    <property type="entry name" value="PROBABLE PHOSPHOLIPID-TRANSPORTING ATPASE"/>
    <property type="match status" value="1"/>
</dbReference>
<dbReference type="GO" id="GO:0140326">
    <property type="term" value="F:ATPase-coupled intramembrane lipid transporter activity"/>
    <property type="evidence" value="ECO:0007669"/>
    <property type="project" value="TreeGrafter"/>
</dbReference>
<dbReference type="EMBL" id="HACM01003849">
    <property type="protein sequence ID" value="CRZ04291.1"/>
    <property type="molecule type" value="Transcribed_RNA"/>
</dbReference>
<dbReference type="InterPro" id="IPR023298">
    <property type="entry name" value="ATPase_P-typ_TM_dom_sf"/>
</dbReference>
<keyword evidence="5" id="KW-1133">Transmembrane helix</keyword>
<feature type="transmembrane region" description="Helical" evidence="5">
    <location>
        <begin position="50"/>
        <end position="69"/>
    </location>
</feature>
<keyword evidence="3" id="KW-0460">Magnesium</keyword>
<dbReference type="SUPFAM" id="SSF81665">
    <property type="entry name" value="Calcium ATPase, transmembrane domain M"/>
    <property type="match status" value="1"/>
</dbReference>
<dbReference type="GO" id="GO:0005886">
    <property type="term" value="C:plasma membrane"/>
    <property type="evidence" value="ECO:0007669"/>
    <property type="project" value="TreeGrafter"/>
</dbReference>
<dbReference type="AlphaFoldDB" id="A0A0H5QRY0"/>
<evidence type="ECO:0000313" key="7">
    <source>
        <dbReference type="EMBL" id="CRZ04291.1"/>
    </source>
</evidence>
<keyword evidence="5" id="KW-0472">Membrane</keyword>
<proteinExistence type="predicted"/>
<dbReference type="GO" id="GO:0045332">
    <property type="term" value="P:phospholipid translocation"/>
    <property type="evidence" value="ECO:0007669"/>
    <property type="project" value="TreeGrafter"/>
</dbReference>
<feature type="non-terminal residue" evidence="7">
    <location>
        <position position="310"/>
    </location>
</feature>
<feature type="domain" description="P-type ATPase C-terminal" evidence="6">
    <location>
        <begin position="2"/>
        <end position="181"/>
    </location>
</feature>
<feature type="compositionally biased region" description="Basic and acidic residues" evidence="4">
    <location>
        <begin position="241"/>
        <end position="252"/>
    </location>
</feature>
<evidence type="ECO:0000256" key="4">
    <source>
        <dbReference type="SAM" id="MobiDB-lite"/>
    </source>
</evidence>
<dbReference type="InterPro" id="IPR032630">
    <property type="entry name" value="P_typ_ATPase_c"/>
</dbReference>
<dbReference type="GO" id="GO:0046872">
    <property type="term" value="F:metal ion binding"/>
    <property type="evidence" value="ECO:0007669"/>
    <property type="project" value="UniProtKB-KW"/>
</dbReference>
<keyword evidence="2" id="KW-0479">Metal-binding</keyword>